<evidence type="ECO:0000313" key="2">
    <source>
        <dbReference type="Proteomes" id="UP000321362"/>
    </source>
</evidence>
<protein>
    <submittedName>
        <fullName evidence="1">Helix-turn-helix domain-containing protein</fullName>
    </submittedName>
</protein>
<dbReference type="EMBL" id="CP042437">
    <property type="protein sequence ID" value="QEC79351.1"/>
    <property type="molecule type" value="Genomic_DNA"/>
</dbReference>
<proteinExistence type="predicted"/>
<reference evidence="1 2" key="1">
    <citation type="journal article" date="2013" name="J. Microbiol.">
        <title>Mucilaginibacter ginsenosidivorax sp. nov., with ginsenoside converting activity isolated from sediment.</title>
        <authorList>
            <person name="Kim J.K."/>
            <person name="Choi T.E."/>
            <person name="Liu Q.M."/>
            <person name="Park H.Y."/>
            <person name="Yi T.H."/>
            <person name="Yoon M.H."/>
            <person name="Kim S.C."/>
            <person name="Im W.T."/>
        </authorList>
    </citation>
    <scope>NUCLEOTIDE SEQUENCE [LARGE SCALE GENOMIC DNA]</scope>
    <source>
        <strain evidence="1 2">KHI28</strain>
    </source>
</reference>
<dbReference type="OrthoDB" id="961769at2"/>
<dbReference type="RefSeq" id="WP_147058863.1">
    <property type="nucleotide sequence ID" value="NZ_CP042437.1"/>
</dbReference>
<dbReference type="AlphaFoldDB" id="A0A5B8W6L8"/>
<sequence>MDVICISEDAYFDLLKRSYEYIKSLHNIKEEKWILPDKAMEILGVKTTKLQELRDTGEIEISQPSKKVILYNIDSIREYLNKHARKS</sequence>
<keyword evidence="2" id="KW-1185">Reference proteome</keyword>
<dbReference type="KEGG" id="mgk:FSB76_26630"/>
<evidence type="ECO:0000313" key="1">
    <source>
        <dbReference type="EMBL" id="QEC79351.1"/>
    </source>
</evidence>
<dbReference type="Proteomes" id="UP000321362">
    <property type="component" value="Chromosome"/>
</dbReference>
<gene>
    <name evidence="1" type="ORF">FSB76_26630</name>
</gene>
<name>A0A5B8W6L8_9SPHI</name>
<organism evidence="1 2">
    <name type="scientific">Mucilaginibacter ginsenosidivorax</name>
    <dbReference type="NCBI Taxonomy" id="862126"/>
    <lineage>
        <taxon>Bacteria</taxon>
        <taxon>Pseudomonadati</taxon>
        <taxon>Bacteroidota</taxon>
        <taxon>Sphingobacteriia</taxon>
        <taxon>Sphingobacteriales</taxon>
        <taxon>Sphingobacteriaceae</taxon>
        <taxon>Mucilaginibacter</taxon>
    </lineage>
</organism>
<accession>A0A5B8W6L8</accession>